<evidence type="ECO:0000313" key="3">
    <source>
        <dbReference type="Proteomes" id="UP000033423"/>
    </source>
</evidence>
<evidence type="ECO:0000313" key="2">
    <source>
        <dbReference type="EMBL" id="KJU86361.1"/>
    </source>
</evidence>
<sequence>MLKKAVFALLLLSIALPVTVMAATVSLPKTGQTASYSTGDDGALQRGVAWPGTRFSATTNTVTDNLTGLVWTKDANLPAATKTWQQALDYVTSMNAG</sequence>
<gene>
    <name evidence="2" type="ORF">MBAV_001443</name>
</gene>
<proteinExistence type="predicted"/>
<dbReference type="AlphaFoldDB" id="A0A0F3GWS9"/>
<protein>
    <submittedName>
        <fullName evidence="2">Secreted protein containing DUF1566</fullName>
    </submittedName>
</protein>
<accession>A0A0F3GWS9</accession>
<comment type="caution">
    <text evidence="2">The sequence shown here is derived from an EMBL/GenBank/DDBJ whole genome shotgun (WGS) entry which is preliminary data.</text>
</comment>
<feature type="non-terminal residue" evidence="2">
    <location>
        <position position="97"/>
    </location>
</feature>
<feature type="signal peptide" evidence="1">
    <location>
        <begin position="1"/>
        <end position="22"/>
    </location>
</feature>
<keyword evidence="3" id="KW-1185">Reference proteome</keyword>
<evidence type="ECO:0000256" key="1">
    <source>
        <dbReference type="SAM" id="SignalP"/>
    </source>
</evidence>
<reference evidence="2 3" key="1">
    <citation type="submission" date="2015-02" db="EMBL/GenBank/DDBJ databases">
        <title>Single-cell genomics of uncultivated deep-branching MTB reveals a conserved set of magnetosome genes.</title>
        <authorList>
            <person name="Kolinko S."/>
            <person name="Richter M."/>
            <person name="Glockner F.O."/>
            <person name="Brachmann A."/>
            <person name="Schuler D."/>
        </authorList>
    </citation>
    <scope>NUCLEOTIDE SEQUENCE [LARGE SCALE GENOMIC DNA]</scope>
    <source>
        <strain evidence="2">TM-1</strain>
    </source>
</reference>
<organism evidence="2 3">
    <name type="scientific">Candidatus Magnetobacterium bavaricum</name>
    <dbReference type="NCBI Taxonomy" id="29290"/>
    <lineage>
        <taxon>Bacteria</taxon>
        <taxon>Pseudomonadati</taxon>
        <taxon>Nitrospirota</taxon>
        <taxon>Thermodesulfovibrionia</taxon>
        <taxon>Thermodesulfovibrionales</taxon>
        <taxon>Candidatus Magnetobacteriaceae</taxon>
        <taxon>Candidatus Magnetobacterium</taxon>
    </lineage>
</organism>
<keyword evidence="1" id="KW-0732">Signal</keyword>
<feature type="chain" id="PRO_5002461118" evidence="1">
    <location>
        <begin position="23"/>
        <end position="97"/>
    </location>
</feature>
<dbReference type="Proteomes" id="UP000033423">
    <property type="component" value="Unassembled WGS sequence"/>
</dbReference>
<name>A0A0F3GWS9_9BACT</name>
<dbReference type="EMBL" id="LACI01000630">
    <property type="protein sequence ID" value="KJU86361.1"/>
    <property type="molecule type" value="Genomic_DNA"/>
</dbReference>